<dbReference type="RefSeq" id="WP_152870332.1">
    <property type="nucleotide sequence ID" value="NZ_VMNX01000386.1"/>
</dbReference>
<reference evidence="2 3" key="1">
    <citation type="submission" date="2019-09" db="EMBL/GenBank/DDBJ databases">
        <authorList>
            <person name="Duangmal K."/>
            <person name="Teo W.F.A."/>
            <person name="Lipun K."/>
        </authorList>
    </citation>
    <scope>NUCLEOTIDE SEQUENCE [LARGE SCALE GENOMIC DNA]</scope>
    <source>
        <strain evidence="2 3">K1PN6</strain>
    </source>
</reference>
<dbReference type="AlphaFoldDB" id="A0A5N8X818"/>
<name>A0A5N8X818_9ACTN</name>
<dbReference type="EMBL" id="VMNX01000386">
    <property type="protein sequence ID" value="MPY55208.1"/>
    <property type="molecule type" value="Genomic_DNA"/>
</dbReference>
<evidence type="ECO:0000256" key="1">
    <source>
        <dbReference type="SAM" id="MobiDB-lite"/>
    </source>
</evidence>
<gene>
    <name evidence="2" type="ORF">FPZ41_44360</name>
</gene>
<feature type="compositionally biased region" description="Basic and acidic residues" evidence="1">
    <location>
        <begin position="1"/>
        <end position="11"/>
    </location>
</feature>
<evidence type="ECO:0000313" key="3">
    <source>
        <dbReference type="Proteomes" id="UP000373149"/>
    </source>
</evidence>
<accession>A0A5N8X818</accession>
<evidence type="ECO:0000313" key="2">
    <source>
        <dbReference type="EMBL" id="MPY55208.1"/>
    </source>
</evidence>
<protein>
    <submittedName>
        <fullName evidence="2">Uncharacterized protein</fullName>
    </submittedName>
</protein>
<comment type="caution">
    <text evidence="2">The sequence shown here is derived from an EMBL/GenBank/DDBJ whole genome shotgun (WGS) entry which is preliminary data.</text>
</comment>
<feature type="region of interest" description="Disordered" evidence="1">
    <location>
        <begin position="1"/>
        <end position="22"/>
    </location>
</feature>
<dbReference type="Proteomes" id="UP000373149">
    <property type="component" value="Unassembled WGS sequence"/>
</dbReference>
<sequence length="73" mass="7483">MNKRNRTDRANGDPVHASTHGSSIAQCSALRGGAAVLVALTPPTAQAAPNLSGRVSRALLACDGHALTSTAWY</sequence>
<keyword evidence="3" id="KW-1185">Reference proteome</keyword>
<proteinExistence type="predicted"/>
<organism evidence="2 3">
    <name type="scientific">Streptomyces acidicola</name>
    <dbReference type="NCBI Taxonomy" id="2596892"/>
    <lineage>
        <taxon>Bacteria</taxon>
        <taxon>Bacillati</taxon>
        <taxon>Actinomycetota</taxon>
        <taxon>Actinomycetes</taxon>
        <taxon>Kitasatosporales</taxon>
        <taxon>Streptomycetaceae</taxon>
        <taxon>Streptomyces</taxon>
    </lineage>
</organism>